<gene>
    <name evidence="2" type="ORF">TTHN1_00131</name>
</gene>
<proteinExistence type="predicted"/>
<dbReference type="Gene3D" id="1.50.10.20">
    <property type="match status" value="1"/>
</dbReference>
<name>A0A3P4APP5_THETH</name>
<protein>
    <recommendedName>
        <fullName evidence="4">Lanthionine synthetase C family protein</fullName>
    </recommendedName>
</protein>
<dbReference type="SUPFAM" id="SSF158745">
    <property type="entry name" value="LanC-like"/>
    <property type="match status" value="1"/>
</dbReference>
<evidence type="ECO:0000256" key="1">
    <source>
        <dbReference type="SAM" id="MobiDB-lite"/>
    </source>
</evidence>
<reference evidence="2 3" key="1">
    <citation type="submission" date="2018-10" db="EMBL/GenBank/DDBJ databases">
        <authorList>
            <person name="Peiro R."/>
            <person name="Begona"/>
            <person name="Cbmso G."/>
            <person name="Lopez M."/>
            <person name="Gonzalez S."/>
            <person name="Sacristan E."/>
            <person name="Castillo E."/>
        </authorList>
    </citation>
    <scope>NUCLEOTIDE SEQUENCE [LARGE SCALE GENOMIC DNA]</scope>
    <source>
        <strain evidence="2">TTHNAR1</strain>
    </source>
</reference>
<feature type="region of interest" description="Disordered" evidence="1">
    <location>
        <begin position="515"/>
        <end position="534"/>
    </location>
</feature>
<dbReference type="CDD" id="cd04791">
    <property type="entry name" value="LanC_SerThrkinase"/>
    <property type="match status" value="1"/>
</dbReference>
<dbReference type="InterPro" id="IPR007822">
    <property type="entry name" value="LANC-like"/>
</dbReference>
<dbReference type="SMART" id="SM01260">
    <property type="entry name" value="LANC_like"/>
    <property type="match status" value="1"/>
</dbReference>
<dbReference type="GO" id="GO:0031179">
    <property type="term" value="P:peptide modification"/>
    <property type="evidence" value="ECO:0007669"/>
    <property type="project" value="InterPro"/>
</dbReference>
<evidence type="ECO:0000313" key="3">
    <source>
        <dbReference type="Proteomes" id="UP000279841"/>
    </source>
</evidence>
<dbReference type="Proteomes" id="UP000279841">
    <property type="component" value="Chromosome"/>
</dbReference>
<evidence type="ECO:0008006" key="4">
    <source>
        <dbReference type="Google" id="ProtNLM"/>
    </source>
</evidence>
<accession>A0A3P4APP5</accession>
<evidence type="ECO:0000313" key="2">
    <source>
        <dbReference type="EMBL" id="VCU52384.1"/>
    </source>
</evidence>
<organism evidence="2 3">
    <name type="scientific">Thermus thermophilus</name>
    <dbReference type="NCBI Taxonomy" id="274"/>
    <lineage>
        <taxon>Bacteria</taxon>
        <taxon>Thermotogati</taxon>
        <taxon>Deinococcota</taxon>
        <taxon>Deinococci</taxon>
        <taxon>Thermales</taxon>
        <taxon>Thermaceae</taxon>
        <taxon>Thermus</taxon>
    </lineage>
</organism>
<dbReference type="InterPro" id="IPR058053">
    <property type="entry name" value="RamC_C"/>
</dbReference>
<sequence length="534" mass="59218">MWRSEGGAEGDELARPVLLYTPGFRRIDRARQHVYDEYDDLYSLASMMAYFIYPISAYAVLRPELFRDVYPALIRDMGWPLEIHDFIVSVAEGERDLGGVLEFLTEEEERMVRRVTTPPLRSVPTATRWDVGEAPCSRQAREWAVQIARFLEQAADPARPTLFPSDPFAVLTNPLSLGFGAGGVLYALHKAGFSLNESWRKWFIDRARRADPQDFPPGLLTGLAGIAWVLLELGEVEVAREVLGRANHHPSLEDYTLYYGLSGVGLANLHFYLHDRKLAYLDAALDIYRRLASRAQRKDGTAYWVNRFSGDEPFTGLGFGQSGVALFLLRLHQLTGDLAARQDGEAALRFDLAQAERTGPGTMSFRYKGTLEPYVEVGSAEVAKVLLRYGWLEEARPLLNELGRKYSVLPGYLFGIAGVIDTLLDAYLLTRGPIHLARLERQLEGLRTLYLFEPRTCASLLPQGRTLEGLAVPGEGLLRVSCDFATGCAGVLRVLHRVASPGPADFMLDEVMPDEDVMDPPGGAQGRVPAAGGG</sequence>
<dbReference type="AlphaFoldDB" id="A0A3P4APP5"/>
<dbReference type="EMBL" id="LR027517">
    <property type="protein sequence ID" value="VCU52384.1"/>
    <property type="molecule type" value="Genomic_DNA"/>
</dbReference>